<name>A0A645D3T2_9ZZZZ</name>
<gene>
    <name evidence="1" type="ORF">SDC9_131034</name>
</gene>
<reference evidence="1" key="1">
    <citation type="submission" date="2019-08" db="EMBL/GenBank/DDBJ databases">
        <authorList>
            <person name="Kucharzyk K."/>
            <person name="Murdoch R.W."/>
            <person name="Higgins S."/>
            <person name="Loffler F."/>
        </authorList>
    </citation>
    <scope>NUCLEOTIDE SEQUENCE</scope>
</reference>
<organism evidence="1">
    <name type="scientific">bioreactor metagenome</name>
    <dbReference type="NCBI Taxonomy" id="1076179"/>
    <lineage>
        <taxon>unclassified sequences</taxon>
        <taxon>metagenomes</taxon>
        <taxon>ecological metagenomes</taxon>
    </lineage>
</organism>
<sequence length="100" mass="12006">MRHKFPVVRQINWFTFALQIIILVLFMCWFDIILGALVYLVLSMTARYLITQKHRKGMKLLKRGKVDEAIVRFHESYNYFNKHIVLNRYIGQMLSVSRIT</sequence>
<evidence type="ECO:0000313" key="1">
    <source>
        <dbReference type="EMBL" id="MPM83964.1"/>
    </source>
</evidence>
<accession>A0A645D3T2</accession>
<dbReference type="AlphaFoldDB" id="A0A645D3T2"/>
<protein>
    <submittedName>
        <fullName evidence="1">Uncharacterized protein</fullName>
    </submittedName>
</protein>
<proteinExistence type="predicted"/>
<dbReference type="EMBL" id="VSSQ01032641">
    <property type="protein sequence ID" value="MPM83964.1"/>
    <property type="molecule type" value="Genomic_DNA"/>
</dbReference>
<comment type="caution">
    <text evidence="1">The sequence shown here is derived from an EMBL/GenBank/DDBJ whole genome shotgun (WGS) entry which is preliminary data.</text>
</comment>